<dbReference type="InterPro" id="IPR008969">
    <property type="entry name" value="CarboxyPept-like_regulatory"/>
</dbReference>
<dbReference type="InterPro" id="IPR023996">
    <property type="entry name" value="TonB-dep_OMP_SusC/RagA"/>
</dbReference>
<dbReference type="SUPFAM" id="SSF49464">
    <property type="entry name" value="Carboxypeptidase regulatory domain-like"/>
    <property type="match status" value="1"/>
</dbReference>
<evidence type="ECO:0000313" key="10">
    <source>
        <dbReference type="Proteomes" id="UP000199310"/>
    </source>
</evidence>
<evidence type="ECO:0000256" key="7">
    <source>
        <dbReference type="PROSITE-ProRule" id="PRU01360"/>
    </source>
</evidence>
<evidence type="ECO:0000256" key="4">
    <source>
        <dbReference type="ARBA" id="ARBA00022692"/>
    </source>
</evidence>
<dbReference type="NCBIfam" id="TIGR04056">
    <property type="entry name" value="OMP_RagA_SusC"/>
    <property type="match status" value="1"/>
</dbReference>
<evidence type="ECO:0000256" key="5">
    <source>
        <dbReference type="ARBA" id="ARBA00023136"/>
    </source>
</evidence>
<dbReference type="GO" id="GO:0009279">
    <property type="term" value="C:cell outer membrane"/>
    <property type="evidence" value="ECO:0007669"/>
    <property type="project" value="UniProtKB-SubCell"/>
</dbReference>
<dbReference type="PROSITE" id="PS52016">
    <property type="entry name" value="TONB_DEPENDENT_REC_3"/>
    <property type="match status" value="1"/>
</dbReference>
<dbReference type="InterPro" id="IPR023997">
    <property type="entry name" value="TonB-dep_OMP_SusC/RagA_CS"/>
</dbReference>
<dbReference type="InterPro" id="IPR012910">
    <property type="entry name" value="Plug_dom"/>
</dbReference>
<evidence type="ECO:0000256" key="2">
    <source>
        <dbReference type="ARBA" id="ARBA00022448"/>
    </source>
</evidence>
<dbReference type="Gene3D" id="2.40.170.20">
    <property type="entry name" value="TonB-dependent receptor, beta-barrel domain"/>
    <property type="match status" value="1"/>
</dbReference>
<keyword evidence="6 7" id="KW-0998">Cell outer membrane</keyword>
<feature type="domain" description="TonB-dependent receptor plug" evidence="8">
    <location>
        <begin position="135"/>
        <end position="241"/>
    </location>
</feature>
<dbReference type="SUPFAM" id="SSF56935">
    <property type="entry name" value="Porins"/>
    <property type="match status" value="1"/>
</dbReference>
<keyword evidence="4 7" id="KW-0812">Transmembrane</keyword>
<organism evidence="9 10">
    <name type="scientific">Chitinophaga arvensicola</name>
    <dbReference type="NCBI Taxonomy" id="29529"/>
    <lineage>
        <taxon>Bacteria</taxon>
        <taxon>Pseudomonadati</taxon>
        <taxon>Bacteroidota</taxon>
        <taxon>Chitinophagia</taxon>
        <taxon>Chitinophagales</taxon>
        <taxon>Chitinophagaceae</taxon>
        <taxon>Chitinophaga</taxon>
    </lineage>
</organism>
<evidence type="ECO:0000313" key="9">
    <source>
        <dbReference type="EMBL" id="SEW53894.1"/>
    </source>
</evidence>
<dbReference type="Proteomes" id="UP000199310">
    <property type="component" value="Unassembled WGS sequence"/>
</dbReference>
<dbReference type="InterPro" id="IPR039426">
    <property type="entry name" value="TonB-dep_rcpt-like"/>
</dbReference>
<accession>A0A1I0SB66</accession>
<dbReference type="Pfam" id="PF07715">
    <property type="entry name" value="Plug"/>
    <property type="match status" value="1"/>
</dbReference>
<name>A0A1I0SB66_9BACT</name>
<evidence type="ECO:0000256" key="1">
    <source>
        <dbReference type="ARBA" id="ARBA00004571"/>
    </source>
</evidence>
<keyword evidence="5 7" id="KW-0472">Membrane</keyword>
<dbReference type="STRING" id="29529.SAMN04488122_5740"/>
<dbReference type="Pfam" id="PF13620">
    <property type="entry name" value="CarboxypepD_reg"/>
    <property type="match status" value="1"/>
</dbReference>
<keyword evidence="10" id="KW-1185">Reference proteome</keyword>
<keyword evidence="2 7" id="KW-0813">Transport</keyword>
<dbReference type="EMBL" id="FOJG01000002">
    <property type="protein sequence ID" value="SEW53894.1"/>
    <property type="molecule type" value="Genomic_DNA"/>
</dbReference>
<comment type="similarity">
    <text evidence="7">Belongs to the TonB-dependent receptor family.</text>
</comment>
<dbReference type="InterPro" id="IPR037066">
    <property type="entry name" value="Plug_dom_sf"/>
</dbReference>
<keyword evidence="3 7" id="KW-1134">Transmembrane beta strand</keyword>
<dbReference type="AlphaFoldDB" id="A0A1I0SB66"/>
<evidence type="ECO:0000256" key="6">
    <source>
        <dbReference type="ARBA" id="ARBA00023237"/>
    </source>
</evidence>
<dbReference type="NCBIfam" id="TIGR04057">
    <property type="entry name" value="SusC_RagA_signa"/>
    <property type="match status" value="1"/>
</dbReference>
<reference evidence="10" key="1">
    <citation type="submission" date="2016-10" db="EMBL/GenBank/DDBJ databases">
        <authorList>
            <person name="Varghese N."/>
            <person name="Submissions S."/>
        </authorList>
    </citation>
    <scope>NUCLEOTIDE SEQUENCE [LARGE SCALE GENOMIC DNA]</scope>
    <source>
        <strain evidence="10">DSM 3695</strain>
    </source>
</reference>
<dbReference type="InterPro" id="IPR036942">
    <property type="entry name" value="Beta-barrel_TonB_sf"/>
</dbReference>
<dbReference type="Gene3D" id="2.170.130.10">
    <property type="entry name" value="TonB-dependent receptor, plug domain"/>
    <property type="match status" value="1"/>
</dbReference>
<protein>
    <submittedName>
        <fullName evidence="9">TonB-linked outer membrane protein, SusC/RagA family</fullName>
    </submittedName>
</protein>
<proteinExistence type="inferred from homology"/>
<comment type="subcellular location">
    <subcellularLocation>
        <location evidence="1 7">Cell outer membrane</location>
        <topology evidence="1 7">Multi-pass membrane protein</topology>
    </subcellularLocation>
</comment>
<gene>
    <name evidence="9" type="ORF">SAMN04488122_5740</name>
</gene>
<dbReference type="Gene3D" id="2.60.40.1120">
    <property type="entry name" value="Carboxypeptidase-like, regulatory domain"/>
    <property type="match status" value="1"/>
</dbReference>
<evidence type="ECO:0000259" key="8">
    <source>
        <dbReference type="Pfam" id="PF07715"/>
    </source>
</evidence>
<evidence type="ECO:0000256" key="3">
    <source>
        <dbReference type="ARBA" id="ARBA00022452"/>
    </source>
</evidence>
<dbReference type="RefSeq" id="WP_218150471.1">
    <property type="nucleotide sequence ID" value="NZ_FOJG01000002.1"/>
</dbReference>
<sequence>MTNRLHLSTRVGYLLGILLLCTGAALFAQEKTGSVKGIVRNEQNEKMPFVSVVARNALTNLSSGAQTDSNGIFIFSRLPVNGTYTFVISSVGYEPQTLPGYSLKAGESTSVLVKMKSTTSALNEIVVVGYGTQRKTDLTGSIATISQKDLAQGVNNNALQAINGKAAGVYVNQSSSAPGGGVSIRVRGAGSINSSNDVLVVVDGLPGVSPSSISQDDIESIQVLKDASAAAIYGSRAANGVVLITTKKGSAGKMNITYDGYVGLQQVAKKLDVLSAPEYMKVLNELSVAQNQPEVFTKAQMAAIGNGTDWQDQIFKTAMAHNHQLSMSGGTKNNKYYVGLNYFNQDGILKNTNYEKYNARINYEIAPSDKFNLQLSVNLNRTKNSQPYNQTGLNENAGAINTAVNFDPTVSASLDANGRYQFNPLIALENPLAIVNGITQSKTASNNYGTVMANYTPIKDLTFTARLGVDLSNSRADYYNSRITQLGLSAGGIGSITNEESSHWIMEYLAKYDRKFGEHQFSLLLGTTTERYDLRNAVASSRNFLSDITNTNLLGSGDGISGDNVSSSRSSNKLNSYLGRLNYNYKDKYLLTASFRADGTSRFSDQHKYAIFPSLAAGWNIHRETFMQAAKSISNLKLRIGYGQIGNQAIENFATLQTYIAGGKAVFGDNLYQGAEPARLPNENLKWETTEEYNIGIDLGLFNDRITASVEYYKKNSGDQLFSKPVAAFTGFSSQVVNFGNVQNSGVDILLNTRNIVHKNFTWETGITASVLRNKVTSLPDFIPQVLNGAFSFVPNFALVQTGLPIYSYYGYEVTGIFKDDAQAAASGQAGAKAGDPIFKDTDGNKVIDAKDRTVLGSPLPKFTWGFTNTVVYKRFSLNALLLGVHGISTLDANVIESLYPINFQRNHMAKYYLDRWTKDNTDAKYPSGINSSRYGGQYSVNSMTVQDVSFVRLKTLTLSYQIPVNNAAIRGLTVYGAADNLLTFSSYDGYDPDANALGGSVTKVSQNSYPLSKVYRLGLKVNF</sequence>